<protein>
    <submittedName>
        <fullName evidence="4">Cold shock protein CspA</fullName>
    </submittedName>
</protein>
<gene>
    <name evidence="4" type="primary">cspA</name>
    <name evidence="4" type="ORF">OJF2_37630</name>
</gene>
<evidence type="ECO:0000256" key="1">
    <source>
        <dbReference type="ARBA" id="ARBA00022553"/>
    </source>
</evidence>
<dbReference type="Proteomes" id="UP000324233">
    <property type="component" value="Chromosome"/>
</dbReference>
<dbReference type="GO" id="GO:0003730">
    <property type="term" value="F:mRNA 3'-UTR binding"/>
    <property type="evidence" value="ECO:0007669"/>
    <property type="project" value="TreeGrafter"/>
</dbReference>
<organism evidence="4 5">
    <name type="scientific">Aquisphaera giovannonii</name>
    <dbReference type="NCBI Taxonomy" id="406548"/>
    <lineage>
        <taxon>Bacteria</taxon>
        <taxon>Pseudomonadati</taxon>
        <taxon>Planctomycetota</taxon>
        <taxon>Planctomycetia</taxon>
        <taxon>Isosphaerales</taxon>
        <taxon>Isosphaeraceae</taxon>
        <taxon>Aquisphaera</taxon>
    </lineage>
</organism>
<dbReference type="SUPFAM" id="SSF50249">
    <property type="entry name" value="Nucleic acid-binding proteins"/>
    <property type="match status" value="1"/>
</dbReference>
<keyword evidence="2" id="KW-0472">Membrane</keyword>
<dbReference type="InterPro" id="IPR002059">
    <property type="entry name" value="CSP_DNA-bd"/>
</dbReference>
<dbReference type="InterPro" id="IPR011129">
    <property type="entry name" value="CSD"/>
</dbReference>
<dbReference type="Gene3D" id="2.40.50.140">
    <property type="entry name" value="Nucleic acid-binding proteins"/>
    <property type="match status" value="1"/>
</dbReference>
<proteinExistence type="predicted"/>
<dbReference type="OrthoDB" id="1698854at2"/>
<dbReference type="InterPro" id="IPR052069">
    <property type="entry name" value="Ca-reg_mRNA-binding_domain"/>
</dbReference>
<feature type="transmembrane region" description="Helical" evidence="2">
    <location>
        <begin position="86"/>
        <end position="104"/>
    </location>
</feature>
<dbReference type="EMBL" id="CP042997">
    <property type="protein sequence ID" value="QEH35216.1"/>
    <property type="molecule type" value="Genomic_DNA"/>
</dbReference>
<dbReference type="GO" id="GO:0043488">
    <property type="term" value="P:regulation of mRNA stability"/>
    <property type="evidence" value="ECO:0007669"/>
    <property type="project" value="TreeGrafter"/>
</dbReference>
<evidence type="ECO:0000313" key="4">
    <source>
        <dbReference type="EMBL" id="QEH35216.1"/>
    </source>
</evidence>
<dbReference type="InterPro" id="IPR012340">
    <property type="entry name" value="NA-bd_OB-fold"/>
</dbReference>
<dbReference type="PANTHER" id="PTHR12962:SF1">
    <property type="entry name" value="COLD SHOCK DOMAIN-CONTAINING PROTEIN CG9705"/>
    <property type="match status" value="1"/>
</dbReference>
<dbReference type="GO" id="GO:0005829">
    <property type="term" value="C:cytosol"/>
    <property type="evidence" value="ECO:0007669"/>
    <property type="project" value="UniProtKB-ARBA"/>
</dbReference>
<dbReference type="PROSITE" id="PS51857">
    <property type="entry name" value="CSD_2"/>
    <property type="match status" value="1"/>
</dbReference>
<keyword evidence="5" id="KW-1185">Reference proteome</keyword>
<evidence type="ECO:0000313" key="5">
    <source>
        <dbReference type="Proteomes" id="UP000324233"/>
    </source>
</evidence>
<dbReference type="RefSeq" id="WP_148595047.1">
    <property type="nucleotide sequence ID" value="NZ_CP042997.1"/>
</dbReference>
<feature type="transmembrane region" description="Helical" evidence="2">
    <location>
        <begin position="110"/>
        <end position="127"/>
    </location>
</feature>
<evidence type="ECO:0000259" key="3">
    <source>
        <dbReference type="PROSITE" id="PS51857"/>
    </source>
</evidence>
<reference evidence="4 5" key="1">
    <citation type="submission" date="2019-08" db="EMBL/GenBank/DDBJ databases">
        <title>Deep-cultivation of Planctomycetes and their phenomic and genomic characterization uncovers novel biology.</title>
        <authorList>
            <person name="Wiegand S."/>
            <person name="Jogler M."/>
            <person name="Boedeker C."/>
            <person name="Pinto D."/>
            <person name="Vollmers J."/>
            <person name="Rivas-Marin E."/>
            <person name="Kohn T."/>
            <person name="Peeters S.H."/>
            <person name="Heuer A."/>
            <person name="Rast P."/>
            <person name="Oberbeckmann S."/>
            <person name="Bunk B."/>
            <person name="Jeske O."/>
            <person name="Meyerdierks A."/>
            <person name="Storesund J.E."/>
            <person name="Kallscheuer N."/>
            <person name="Luecker S."/>
            <person name="Lage O.M."/>
            <person name="Pohl T."/>
            <person name="Merkel B.J."/>
            <person name="Hornburger P."/>
            <person name="Mueller R.-W."/>
            <person name="Bruemmer F."/>
            <person name="Labrenz M."/>
            <person name="Spormann A.M."/>
            <person name="Op den Camp H."/>
            <person name="Overmann J."/>
            <person name="Amann R."/>
            <person name="Jetten M.S.M."/>
            <person name="Mascher T."/>
            <person name="Medema M.H."/>
            <person name="Devos D.P."/>
            <person name="Kaster A.-K."/>
            <person name="Ovreas L."/>
            <person name="Rohde M."/>
            <person name="Galperin M.Y."/>
            <person name="Jogler C."/>
        </authorList>
    </citation>
    <scope>NUCLEOTIDE SEQUENCE [LARGE SCALE GENOMIC DNA]</scope>
    <source>
        <strain evidence="4 5">OJF2</strain>
    </source>
</reference>
<keyword evidence="2" id="KW-1133">Transmembrane helix</keyword>
<dbReference type="CDD" id="cd04458">
    <property type="entry name" value="CSP_CDS"/>
    <property type="match status" value="1"/>
</dbReference>
<sequence length="205" mass="21725">MRVEGTITGWNDERGFGFVSPREGGDRAFVHIKAFPRGSRRPVDGDLISYTPSRDDRGRSTAADVRLAGQEPGVEPRGPSRPLPRVAIGSLFLLAAGLGTLAGFVPAWVAIGYAALSVVSGLLYGFDKAVAGSGLRRIPEATLHAADLLGGWPGGLIAQRAFHHKTRKASFQVVFWLTAAVNVAAVAWALVDDRVRSALASLVGR</sequence>
<accession>A0A5B9W3M3</accession>
<dbReference type="InterPro" id="IPR010718">
    <property type="entry name" value="DUF1294"/>
</dbReference>
<dbReference type="SMART" id="SM00357">
    <property type="entry name" value="CSP"/>
    <property type="match status" value="1"/>
</dbReference>
<dbReference type="Pfam" id="PF06961">
    <property type="entry name" value="DUF1294"/>
    <property type="match status" value="1"/>
</dbReference>
<keyword evidence="1" id="KW-0597">Phosphoprotein</keyword>
<evidence type="ECO:0000256" key="2">
    <source>
        <dbReference type="SAM" id="Phobius"/>
    </source>
</evidence>
<dbReference type="KEGG" id="agv:OJF2_37630"/>
<dbReference type="AlphaFoldDB" id="A0A5B9W3M3"/>
<feature type="domain" description="CSD" evidence="3">
    <location>
        <begin position="2"/>
        <end position="67"/>
    </location>
</feature>
<dbReference type="Pfam" id="PF00313">
    <property type="entry name" value="CSD"/>
    <property type="match status" value="1"/>
</dbReference>
<name>A0A5B9W3M3_9BACT</name>
<feature type="transmembrane region" description="Helical" evidence="2">
    <location>
        <begin position="173"/>
        <end position="191"/>
    </location>
</feature>
<dbReference type="PANTHER" id="PTHR12962">
    <property type="entry name" value="CALCIUM-REGULATED HEAT STABLE PROTEIN CRHSP-24-RELATED"/>
    <property type="match status" value="1"/>
</dbReference>
<keyword evidence="2" id="KW-0812">Transmembrane</keyword>